<dbReference type="Pfam" id="PF07645">
    <property type="entry name" value="EGF_CA"/>
    <property type="match status" value="1"/>
</dbReference>
<dbReference type="SMART" id="SM00192">
    <property type="entry name" value="LDLa"/>
    <property type="match status" value="8"/>
</dbReference>
<keyword evidence="7" id="KW-0677">Repeat</keyword>
<evidence type="ECO:0000256" key="10">
    <source>
        <dbReference type="ARBA" id="ARBA00023157"/>
    </source>
</evidence>
<keyword evidence="19" id="KW-1185">Reference proteome</keyword>
<evidence type="ECO:0000256" key="16">
    <source>
        <dbReference type="SAM" id="Phobius"/>
    </source>
</evidence>
<dbReference type="Pfam" id="PF00057">
    <property type="entry name" value="Ldl_recept_a"/>
    <property type="match status" value="8"/>
</dbReference>
<dbReference type="SUPFAM" id="SSF63825">
    <property type="entry name" value="YWTD domain"/>
    <property type="match status" value="1"/>
</dbReference>
<evidence type="ECO:0000256" key="8">
    <source>
        <dbReference type="ARBA" id="ARBA00022989"/>
    </source>
</evidence>
<keyword evidence="10 13" id="KW-1015">Disulfide bond</keyword>
<dbReference type="PANTHER" id="PTHR22722:SF14">
    <property type="entry name" value="MEGALIN, ISOFORM A"/>
    <property type="match status" value="1"/>
</dbReference>
<feature type="disulfide bond" evidence="13">
    <location>
        <begin position="69"/>
        <end position="81"/>
    </location>
</feature>
<feature type="disulfide bond" evidence="13">
    <location>
        <begin position="111"/>
        <end position="123"/>
    </location>
</feature>
<dbReference type="CDD" id="cd00054">
    <property type="entry name" value="EGF_CA"/>
    <property type="match status" value="1"/>
</dbReference>
<feature type="disulfide bond" evidence="13">
    <location>
        <begin position="130"/>
        <end position="145"/>
    </location>
</feature>
<dbReference type="InterPro" id="IPR011042">
    <property type="entry name" value="6-blade_b-propeller_TolB-like"/>
</dbReference>
<name>A0A6S7GW06_PARCT</name>
<evidence type="ECO:0000256" key="6">
    <source>
        <dbReference type="ARBA" id="ARBA00022729"/>
    </source>
</evidence>
<dbReference type="PROSITE" id="PS01186">
    <property type="entry name" value="EGF_2"/>
    <property type="match status" value="1"/>
</dbReference>
<evidence type="ECO:0000313" key="18">
    <source>
        <dbReference type="EMBL" id="CAB3988720.1"/>
    </source>
</evidence>
<feature type="signal peptide" evidence="17">
    <location>
        <begin position="1"/>
        <end position="23"/>
    </location>
</feature>
<dbReference type="FunFam" id="2.10.25.10:FF:000009">
    <property type="entry name" value="Low-density lipoprotein receptor isoform 1"/>
    <property type="match status" value="1"/>
</dbReference>
<dbReference type="PRINTS" id="PR00261">
    <property type="entry name" value="LDLRECEPTOR"/>
</dbReference>
<dbReference type="SMART" id="SM00181">
    <property type="entry name" value="EGF"/>
    <property type="match status" value="3"/>
</dbReference>
<comment type="caution">
    <text evidence="13">Lacks conserved residue(s) required for the propagation of feature annotation.</text>
</comment>
<feature type="repeat" description="LDL-receptor class B" evidence="14">
    <location>
        <begin position="521"/>
        <end position="564"/>
    </location>
</feature>
<dbReference type="PROSITE" id="PS51120">
    <property type="entry name" value="LDLRB"/>
    <property type="match status" value="4"/>
</dbReference>
<keyword evidence="4" id="KW-0254">Endocytosis</keyword>
<dbReference type="Pfam" id="PF14670">
    <property type="entry name" value="FXa_inhibition"/>
    <property type="match status" value="1"/>
</dbReference>
<evidence type="ECO:0000256" key="17">
    <source>
        <dbReference type="SAM" id="SignalP"/>
    </source>
</evidence>
<feature type="repeat" description="LDL-receptor class B" evidence="14">
    <location>
        <begin position="478"/>
        <end position="520"/>
    </location>
</feature>
<dbReference type="InterPro" id="IPR002172">
    <property type="entry name" value="LDrepeatLR_classA_rpt"/>
</dbReference>
<keyword evidence="9 16" id="KW-0472">Membrane</keyword>
<dbReference type="PROSITE" id="PS01209">
    <property type="entry name" value="LDLRA_1"/>
    <property type="match status" value="3"/>
</dbReference>
<dbReference type="SMART" id="SM00135">
    <property type="entry name" value="LY"/>
    <property type="match status" value="5"/>
</dbReference>
<feature type="chain" id="PRO_5043747533" evidence="17">
    <location>
        <begin position="24"/>
        <end position="880"/>
    </location>
</feature>
<accession>A0A6S7GW06</accession>
<feature type="disulfide bond" evidence="13">
    <location>
        <begin position="197"/>
        <end position="215"/>
    </location>
</feature>
<dbReference type="SMART" id="SM00179">
    <property type="entry name" value="EGF_CA"/>
    <property type="match status" value="2"/>
</dbReference>
<dbReference type="Gene3D" id="4.10.400.10">
    <property type="entry name" value="Low-density Lipoprotein Receptor"/>
    <property type="match status" value="8"/>
</dbReference>
<keyword evidence="12" id="KW-0325">Glycoprotein</keyword>
<reference evidence="18" key="1">
    <citation type="submission" date="2020-04" db="EMBL/GenBank/DDBJ databases">
        <authorList>
            <person name="Alioto T."/>
            <person name="Alioto T."/>
            <person name="Gomez Garrido J."/>
        </authorList>
    </citation>
    <scope>NUCLEOTIDE SEQUENCE</scope>
    <source>
        <strain evidence="18">A484AB</strain>
    </source>
</reference>
<protein>
    <submittedName>
        <fullName evidence="18">Very low-density lipo receptor-like isoform X2</fullName>
    </submittedName>
</protein>
<proteinExistence type="predicted"/>
<feature type="disulfide bond" evidence="13">
    <location>
        <begin position="240"/>
        <end position="258"/>
    </location>
</feature>
<dbReference type="EMBL" id="CACRXK020001369">
    <property type="protein sequence ID" value="CAB3988720.1"/>
    <property type="molecule type" value="Genomic_DNA"/>
</dbReference>
<dbReference type="CDD" id="cd00112">
    <property type="entry name" value="LDLa"/>
    <property type="match status" value="7"/>
</dbReference>
<keyword evidence="11 18" id="KW-0675">Receptor</keyword>
<dbReference type="InterPro" id="IPR000742">
    <property type="entry name" value="EGF"/>
</dbReference>
<evidence type="ECO:0000256" key="4">
    <source>
        <dbReference type="ARBA" id="ARBA00022583"/>
    </source>
</evidence>
<dbReference type="GO" id="GO:0005509">
    <property type="term" value="F:calcium ion binding"/>
    <property type="evidence" value="ECO:0007669"/>
    <property type="project" value="InterPro"/>
</dbReference>
<dbReference type="GO" id="GO:0016324">
    <property type="term" value="C:apical plasma membrane"/>
    <property type="evidence" value="ECO:0007669"/>
    <property type="project" value="TreeGrafter"/>
</dbReference>
<dbReference type="InterPro" id="IPR036055">
    <property type="entry name" value="LDL_receptor-like_sf"/>
</dbReference>
<evidence type="ECO:0000256" key="12">
    <source>
        <dbReference type="ARBA" id="ARBA00023180"/>
    </source>
</evidence>
<feature type="region of interest" description="Disordered" evidence="15">
    <location>
        <begin position="747"/>
        <end position="808"/>
    </location>
</feature>
<dbReference type="InterPro" id="IPR000033">
    <property type="entry name" value="LDLR_classB_rpt"/>
</dbReference>
<dbReference type="FunFam" id="4.10.400.10:FF:000045">
    <property type="entry name" value="Low-density lipoprotein receptor-related protein 2"/>
    <property type="match status" value="1"/>
</dbReference>
<keyword evidence="5 16" id="KW-0812">Transmembrane</keyword>
<feature type="disulfide bond" evidence="13">
    <location>
        <begin position="233"/>
        <end position="245"/>
    </location>
</feature>
<dbReference type="InterPro" id="IPR000152">
    <property type="entry name" value="EGF-type_Asp/Asn_hydroxyl_site"/>
</dbReference>
<keyword evidence="3" id="KW-0245">EGF-like domain</keyword>
<keyword evidence="2" id="KW-1003">Cell membrane</keyword>
<keyword evidence="6 17" id="KW-0732">Signal</keyword>
<dbReference type="Gene3D" id="2.10.25.10">
    <property type="entry name" value="Laminin"/>
    <property type="match status" value="2"/>
</dbReference>
<dbReference type="Pfam" id="PF00058">
    <property type="entry name" value="Ldl_recept_b"/>
    <property type="match status" value="2"/>
</dbReference>
<comment type="caution">
    <text evidence="18">The sequence shown here is derived from an EMBL/GenBank/DDBJ whole genome shotgun (WGS) entry which is preliminary data.</text>
</comment>
<evidence type="ECO:0000256" key="11">
    <source>
        <dbReference type="ARBA" id="ARBA00023170"/>
    </source>
</evidence>
<evidence type="ECO:0000256" key="14">
    <source>
        <dbReference type="PROSITE-ProRule" id="PRU00461"/>
    </source>
</evidence>
<dbReference type="InterPro" id="IPR018097">
    <property type="entry name" value="EGF_Ca-bd_CS"/>
</dbReference>
<dbReference type="GO" id="GO:0042562">
    <property type="term" value="F:hormone binding"/>
    <property type="evidence" value="ECO:0007669"/>
    <property type="project" value="TreeGrafter"/>
</dbReference>
<feature type="compositionally biased region" description="Polar residues" evidence="15">
    <location>
        <begin position="747"/>
        <end position="769"/>
    </location>
</feature>
<dbReference type="AlphaFoldDB" id="A0A6S7GW06"/>
<evidence type="ECO:0000256" key="5">
    <source>
        <dbReference type="ARBA" id="ARBA00022692"/>
    </source>
</evidence>
<feature type="disulfide bond" evidence="13">
    <location>
        <begin position="291"/>
        <end position="306"/>
    </location>
</feature>
<evidence type="ECO:0000256" key="7">
    <source>
        <dbReference type="ARBA" id="ARBA00022737"/>
    </source>
</evidence>
<feature type="repeat" description="LDL-receptor class B" evidence="14">
    <location>
        <begin position="565"/>
        <end position="611"/>
    </location>
</feature>
<evidence type="ECO:0000256" key="15">
    <source>
        <dbReference type="SAM" id="MobiDB-lite"/>
    </source>
</evidence>
<feature type="disulfide bond" evidence="13">
    <location>
        <begin position="76"/>
        <end position="94"/>
    </location>
</feature>
<feature type="disulfide bond" evidence="13">
    <location>
        <begin position="49"/>
        <end position="64"/>
    </location>
</feature>
<feature type="disulfide bond" evidence="13">
    <location>
        <begin position="209"/>
        <end position="224"/>
    </location>
</feature>
<evidence type="ECO:0000256" key="13">
    <source>
        <dbReference type="PROSITE-ProRule" id="PRU00124"/>
    </source>
</evidence>
<comment type="subcellular location">
    <subcellularLocation>
        <location evidence="1">Cell membrane</location>
        <topology evidence="1">Single-pass type I membrane protein</topology>
    </subcellularLocation>
</comment>
<dbReference type="InterPro" id="IPR009030">
    <property type="entry name" value="Growth_fac_rcpt_cys_sf"/>
</dbReference>
<feature type="transmembrane region" description="Helical" evidence="16">
    <location>
        <begin position="811"/>
        <end position="833"/>
    </location>
</feature>
<dbReference type="SUPFAM" id="SSF57184">
    <property type="entry name" value="Growth factor receptor domain"/>
    <property type="match status" value="1"/>
</dbReference>
<evidence type="ECO:0000256" key="9">
    <source>
        <dbReference type="ARBA" id="ARBA00023136"/>
    </source>
</evidence>
<dbReference type="PROSITE" id="PS50068">
    <property type="entry name" value="LDLRA_2"/>
    <property type="match status" value="8"/>
</dbReference>
<dbReference type="FunFam" id="4.10.400.10:FF:000034">
    <property type="entry name" value="Low-density lipoprotein receptor-related protein 2"/>
    <property type="match status" value="1"/>
</dbReference>
<dbReference type="InterPro" id="IPR001881">
    <property type="entry name" value="EGF-like_Ca-bd_dom"/>
</dbReference>
<evidence type="ECO:0000256" key="3">
    <source>
        <dbReference type="ARBA" id="ARBA00022536"/>
    </source>
</evidence>
<keyword evidence="8 16" id="KW-1133">Transmembrane helix</keyword>
<feature type="disulfide bond" evidence="13">
    <location>
        <begin position="252"/>
        <end position="267"/>
    </location>
</feature>
<dbReference type="PANTHER" id="PTHR22722">
    <property type="entry name" value="LOW-DENSITY LIPOPROTEIN RECEPTOR-RELATED PROTEIN 2-RELATED"/>
    <property type="match status" value="1"/>
</dbReference>
<dbReference type="Proteomes" id="UP001152795">
    <property type="component" value="Unassembled WGS sequence"/>
</dbReference>
<feature type="disulfide bond" evidence="13">
    <location>
        <begin position="118"/>
        <end position="136"/>
    </location>
</feature>
<dbReference type="GO" id="GO:0043235">
    <property type="term" value="C:receptor complex"/>
    <property type="evidence" value="ECO:0007669"/>
    <property type="project" value="TreeGrafter"/>
</dbReference>
<feature type="repeat" description="LDL-receptor class B" evidence="14">
    <location>
        <begin position="612"/>
        <end position="654"/>
    </location>
</feature>
<dbReference type="Gene3D" id="2.120.10.30">
    <property type="entry name" value="TolB, C-terminal domain"/>
    <property type="match status" value="1"/>
</dbReference>
<feature type="disulfide bond" evidence="13">
    <location>
        <begin position="170"/>
        <end position="185"/>
    </location>
</feature>
<dbReference type="PROSITE" id="PS00010">
    <property type="entry name" value="ASX_HYDROXYL"/>
    <property type="match status" value="2"/>
</dbReference>
<dbReference type="InterPro" id="IPR023415">
    <property type="entry name" value="LDLR_class-A_CS"/>
</dbReference>
<evidence type="ECO:0000256" key="1">
    <source>
        <dbReference type="ARBA" id="ARBA00004251"/>
    </source>
</evidence>
<dbReference type="InterPro" id="IPR049883">
    <property type="entry name" value="NOTCH1_EGF-like"/>
</dbReference>
<organism evidence="18 19">
    <name type="scientific">Paramuricea clavata</name>
    <name type="common">Red gorgonian</name>
    <name type="synonym">Violescent sea-whip</name>
    <dbReference type="NCBI Taxonomy" id="317549"/>
    <lineage>
        <taxon>Eukaryota</taxon>
        <taxon>Metazoa</taxon>
        <taxon>Cnidaria</taxon>
        <taxon>Anthozoa</taxon>
        <taxon>Octocorallia</taxon>
        <taxon>Malacalcyonacea</taxon>
        <taxon>Plexauridae</taxon>
        <taxon>Paramuricea</taxon>
    </lineage>
</organism>
<dbReference type="OrthoDB" id="5958943at2759"/>
<dbReference type="PROSITE" id="PS01187">
    <property type="entry name" value="EGF_CA"/>
    <property type="match status" value="1"/>
</dbReference>
<evidence type="ECO:0000256" key="2">
    <source>
        <dbReference type="ARBA" id="ARBA00022475"/>
    </source>
</evidence>
<sequence length="880" mass="97109">MLSLKSRILCLLVVVAISNVVVGRKDFACSADEFECPITQTCTRLSWKCDGEEDCFNGEDELDCPPTTCRPGEFKCRNGRCIEESWVCDRHNDCPEKEDEAPIQKCNRTTCRPSDFQCRNGDCIQGTYRCDREHDCEDQSDEDGCPELICTSTEFKCANNLTCISHDLKCNGVHDCADESDEKDCPATCNPTTELTCDNGDCFPLSFRCDGDNDCTNSSDEQGCPTPPTLAPCPDHKFQCDDGECIPQTWHCDGAADCRDRTDEVGCPPTCASTQFTCMQSGACISQHSKCDGVRDCSDGSDEAHCETPTLCSDASSYRCGTTSLCISEAKVCNGVRDCPSGDDEASNCGINECTDHNGHCFHNCTDLPIGYECYCHHGYKLANDSRSCEDLNECEEVYGSCSQTCINMKGSFKCGCVAGYRLETAATDTCRAVGPQTYLVFGGQHTIHNLTTSGTHYGNIVSNRNAPIAIGHDLNGGYVYWTDIVDEKIERARLLGDGNVETVIDSAVHSNGLAIDWIGKKLYWTDETLKSIEVSELNGKNRLKLFSLMSSDVPRGIALDPFERYIFWTDWSEVHPKIERASMDGDSVSRQIILDTNLVWPTALAIDTIVQRLFFIDTKLQRIETIKYDGTARKTLVSKGLVQPLSLAIFEDHLYYTDYSLNTIFTVNKRTGQRLGQLKKNLRRPTGIDVVHPLHQKQVASQCTMNNGGCSHLCLLSSNSSRNYTCRCPNGLLLRSDAKSCVNITELNSTTPQPPVQTTNIPSAQTTSEPEHKSSTGSTSTVKARPSTNNTKGAPLAKKQEDSSSNSGPMIAGVTVAVLVLVFLLFGAFLFWRRRDKMADRRILFYKDSSTTPLQNDFDDEDLVKSYEDIGGTSCVKFS</sequence>
<dbReference type="FunFam" id="2.120.10.30:FF:000241">
    <property type="entry name" value="Low-density lipoprotein receptor-related protein 6"/>
    <property type="match status" value="1"/>
</dbReference>
<dbReference type="SUPFAM" id="SSF57424">
    <property type="entry name" value="LDL receptor-like module"/>
    <property type="match status" value="8"/>
</dbReference>
<dbReference type="GO" id="GO:0006898">
    <property type="term" value="P:receptor-mediated endocytosis"/>
    <property type="evidence" value="ECO:0007669"/>
    <property type="project" value="TreeGrafter"/>
</dbReference>
<gene>
    <name evidence="18" type="ORF">PACLA_8A054808</name>
</gene>
<feature type="compositionally biased region" description="Polar residues" evidence="15">
    <location>
        <begin position="776"/>
        <end position="793"/>
    </location>
</feature>
<evidence type="ECO:0000313" key="19">
    <source>
        <dbReference type="Proteomes" id="UP001152795"/>
    </source>
</evidence>
<dbReference type="InterPro" id="IPR051221">
    <property type="entry name" value="LDLR-related"/>
</dbReference>